<evidence type="ECO:0000256" key="7">
    <source>
        <dbReference type="ARBA" id="ARBA00022884"/>
    </source>
</evidence>
<feature type="compositionally biased region" description="Basic and acidic residues" evidence="15">
    <location>
        <begin position="903"/>
        <end position="917"/>
    </location>
</feature>
<feature type="domain" description="Post-SET" evidence="18">
    <location>
        <begin position="1387"/>
        <end position="1403"/>
    </location>
</feature>
<reference evidence="19" key="1">
    <citation type="journal article" date="2013" name="Genome Biol. Evol.">
        <title>Punctuated emergences of genetic and phenotypic innovations in eumetazoan, bilaterian, euteleostome, and hominidae ancestors.</title>
        <authorList>
            <person name="Wenger Y."/>
            <person name="Galliot B."/>
        </authorList>
    </citation>
    <scope>NUCLEOTIDE SEQUENCE</scope>
    <source>
        <tissue evidence="19">Whole animals</tissue>
    </source>
</reference>
<dbReference type="KEGG" id="hmg:100198749"/>
<feature type="compositionally biased region" description="Acidic residues" evidence="15">
    <location>
        <begin position="847"/>
        <end position="866"/>
    </location>
</feature>
<keyword evidence="5" id="KW-0949">S-adenosyl-L-methionine</keyword>
<dbReference type="InterPro" id="IPR035979">
    <property type="entry name" value="RBD_domain_sf"/>
</dbReference>
<dbReference type="PANTHER" id="PTHR45814:SF2">
    <property type="entry name" value="HISTONE-LYSINE N-METHYLTRANSFERASE SETD1"/>
    <property type="match status" value="1"/>
</dbReference>
<dbReference type="InterPro" id="IPR012677">
    <property type="entry name" value="Nucleotide-bd_a/b_plait_sf"/>
</dbReference>
<sequence>MSSKHSWAYEKRSHKRSDGSSRGSERERDYKRDEFRKERDRRRSHHESRVKSDRYEDYNSRYKVHDQPRRSLSQDGKKEMSSRNSLIESGFNNSPQSTPSPSTLPLGQVCANSYSPLVSNSPQIESRTFDPRIVTKKVIEESKQNFRLLIDPAIKKGHMKVIRYNGVLPGQPPVIPKDPRRHKSKVWTMEVCDLPLPDLKVDKNYVGPMPQNTIRFSGLNDNIDRKFLHELCESYGDIIEYKVYFDPKTNRHTGTGKVIFDDKTDIKKVVDALNGRQVMGKVIKVWIEIKPPPGYAMWCQLEMECQKMRSTLTNSFSRHTSESSYQATPRTPNISSMHRNQPIASSSKSKHSKTVPSFYKNCETPPPPPPLPKQNKSSSYNSPASNLLKYDDISPTENSKFSFKNGRHTPSVELIKNNCRSQSPFMSPVTQNKNIVSKSYSPVSDPQTPQSPFKDLTPSEFYNNKLTDNYKPESVSTSKKSSDDEDDDMSLSSISSNEDRKVELNVKNVKHSKLSRPLIHPHPLTQLHSLPPSHPLPQPCLLTQPHPLTQGNVSLTGTIRPTHIYQYPPNNVQTQLNYYTLLAHPLQTRQQGPPPNGPQMEFLVRQSSFVPLNSQPSFSPYQNPQIVRTALIPIVPSNHNIPIQHHQISLTPDHIQNVLSVADSTANIHSTGSVSENIVPPANIPYTSDELLLAFQVKTGCARDLSIELKSILLKDTLKKLVEQSAFSAFENWWSKQVLNHNKNTEVLSETSSTTTRSLSEEKQNALLNQQETTKEPSTISALLQTLFGFDKNNDNRPPSSNFLSSFRITRKPHLQPTSLKSSQATRKRSSWSSIHGSHVKQRRLEESEDEPMDTVSDDEGEDEEKIDDEFEQLALRQRQVCRSGSSLYQKIYSDDSEDESDAESKSENEDMDEKMSSDSSSKSSTEESSSEFSESSEEEYTEAELTENKKVLVESKEKNIRKNQKSSTAKKDIELDSKVMFRSMYDEPRRRNANKYMDQKARNKSIILSKPEKESSASSTDTGDESSHENNKEFNTISDILIKETEIQTENLLKKLIWLEHNYFTIPPSLSSPPSSPLPQPKSSTTNRRSFMNKALSENEHKKFTMRSSKDEKLLIWDILKQGIDAEDLLYLKEAFESLQQVDAFEVKNLRWCEHPITITSPQKYKRNESKLRIHKSGCARTEGFYKIPIVEKAQYLKSALRQLNAKHQSDIQMQQISDQAGTEHKIKSRQKRAVQRRLASSIAQEEFSSLINYNNKLMRRKKALRFSKSSIHNWGLFACEPINADEMVCEYVGQMVRSIVAEIRERRYEKQGIGSSYLFRLDSDSVIDATKDGCNARFINHCCDPNCYAKVILVEGAKKIVIYSRRAIKLGEEITYDYKFPIEDEKIPCLCGAALCRGTLN</sequence>
<dbReference type="SUPFAM" id="SSF82199">
    <property type="entry name" value="SET domain"/>
    <property type="match status" value="1"/>
</dbReference>
<dbReference type="PROSITE" id="PS50102">
    <property type="entry name" value="RRM"/>
    <property type="match status" value="1"/>
</dbReference>
<evidence type="ECO:0000256" key="8">
    <source>
        <dbReference type="ARBA" id="ARBA00023015"/>
    </source>
</evidence>
<feature type="region of interest" description="Disordered" evidence="15">
    <location>
        <begin position="1"/>
        <end position="106"/>
    </location>
</feature>
<dbReference type="SMART" id="SM00360">
    <property type="entry name" value="RRM"/>
    <property type="match status" value="1"/>
</dbReference>
<dbReference type="InterPro" id="IPR000504">
    <property type="entry name" value="RRM_dom"/>
</dbReference>
<keyword evidence="3 19" id="KW-0489">Methyltransferase</keyword>
<dbReference type="FunFam" id="2.170.270.10:FF:000010">
    <property type="entry name" value="Histone-lysine N-methyltransferase"/>
    <property type="match status" value="1"/>
</dbReference>
<dbReference type="OrthoDB" id="308383at2759"/>
<feature type="compositionally biased region" description="Polar residues" evidence="15">
    <location>
        <begin position="437"/>
        <end position="451"/>
    </location>
</feature>
<evidence type="ECO:0000256" key="4">
    <source>
        <dbReference type="ARBA" id="ARBA00022679"/>
    </source>
</evidence>
<keyword evidence="7 14" id="KW-0694">RNA-binding</keyword>
<feature type="domain" description="RRM" evidence="16">
    <location>
        <begin position="212"/>
        <end position="285"/>
    </location>
</feature>
<feature type="region of interest" description="Disordered" evidence="15">
    <location>
        <begin position="814"/>
        <end position="866"/>
    </location>
</feature>
<keyword evidence="8" id="KW-0805">Transcription regulation</keyword>
<evidence type="ECO:0000256" key="10">
    <source>
        <dbReference type="ARBA" id="ARBA00023242"/>
    </source>
</evidence>
<gene>
    <name evidence="19" type="primary">SETD1B</name>
</gene>
<comment type="catalytic activity">
    <reaction evidence="11">
        <text>L-lysyl(4)-[histone H3] + 3 S-adenosyl-L-methionine = N(6),N(6),N(6)-trimethyl-L-lysyl(4)-[histone H3] + 3 S-adenosyl-L-homocysteine + 3 H(+)</text>
        <dbReference type="Rhea" id="RHEA:60260"/>
        <dbReference type="Rhea" id="RHEA-COMP:15537"/>
        <dbReference type="Rhea" id="RHEA-COMP:15547"/>
        <dbReference type="ChEBI" id="CHEBI:15378"/>
        <dbReference type="ChEBI" id="CHEBI:29969"/>
        <dbReference type="ChEBI" id="CHEBI:57856"/>
        <dbReference type="ChEBI" id="CHEBI:59789"/>
        <dbReference type="ChEBI" id="CHEBI:61961"/>
        <dbReference type="EC" id="2.1.1.354"/>
    </reaction>
</comment>
<evidence type="ECO:0000256" key="9">
    <source>
        <dbReference type="ARBA" id="ARBA00023163"/>
    </source>
</evidence>
<evidence type="ECO:0000313" key="19">
    <source>
        <dbReference type="EMBL" id="CDG66549.1"/>
    </source>
</evidence>
<feature type="compositionally biased region" description="Polar residues" evidence="15">
    <location>
        <begin position="816"/>
        <end position="836"/>
    </location>
</feature>
<comment type="subcellular location">
    <subcellularLocation>
        <location evidence="1">Nucleus</location>
    </subcellularLocation>
</comment>
<evidence type="ECO:0000256" key="11">
    <source>
        <dbReference type="ARBA" id="ARBA00047571"/>
    </source>
</evidence>
<dbReference type="EC" id="2.1.1.354" evidence="2"/>
<dbReference type="InterPro" id="IPR024657">
    <property type="entry name" value="COMPASS_Set1_N-SET"/>
</dbReference>
<feature type="compositionally biased region" description="Polar residues" evidence="15">
    <location>
        <begin position="374"/>
        <end position="385"/>
    </location>
</feature>
<feature type="compositionally biased region" description="Low complexity" evidence="15">
    <location>
        <begin position="94"/>
        <end position="106"/>
    </location>
</feature>
<feature type="compositionally biased region" description="Basic and acidic residues" evidence="15">
    <location>
        <begin position="47"/>
        <end position="69"/>
    </location>
</feature>
<keyword evidence="9" id="KW-0804">Transcription</keyword>
<dbReference type="GO" id="GO:0048188">
    <property type="term" value="C:Set1C/COMPASS complex"/>
    <property type="evidence" value="ECO:0007669"/>
    <property type="project" value="InterPro"/>
</dbReference>
<evidence type="ECO:0000259" key="18">
    <source>
        <dbReference type="PROSITE" id="PS50868"/>
    </source>
</evidence>
<feature type="compositionally biased region" description="Polar residues" evidence="15">
    <location>
        <begin position="82"/>
        <end position="93"/>
    </location>
</feature>
<dbReference type="InterPro" id="IPR001214">
    <property type="entry name" value="SET_dom"/>
</dbReference>
<dbReference type="PROSITE" id="PS50868">
    <property type="entry name" value="POST_SET"/>
    <property type="match status" value="1"/>
</dbReference>
<evidence type="ECO:0000256" key="5">
    <source>
        <dbReference type="ARBA" id="ARBA00022691"/>
    </source>
</evidence>
<dbReference type="InterPro" id="IPR044570">
    <property type="entry name" value="Set1-like"/>
</dbReference>
<dbReference type="Pfam" id="PF00076">
    <property type="entry name" value="RRM_1"/>
    <property type="match status" value="1"/>
</dbReference>
<accession>T2M378</accession>
<dbReference type="InterPro" id="IPR003616">
    <property type="entry name" value="Post-SET_dom"/>
</dbReference>
<dbReference type="PANTHER" id="PTHR45814">
    <property type="entry name" value="HISTONE-LYSINE N-METHYLTRANSFERASE SETD1"/>
    <property type="match status" value="1"/>
</dbReference>
<keyword evidence="6" id="KW-0156">Chromatin regulator</keyword>
<dbReference type="GO" id="GO:0140999">
    <property type="term" value="F:histone H3K4 trimethyltransferase activity"/>
    <property type="evidence" value="ECO:0007669"/>
    <property type="project" value="UniProtKB-EC"/>
</dbReference>
<name>T2M378_HYDVU</name>
<proteinExistence type="evidence at transcript level"/>
<feature type="compositionally biased region" description="Low complexity" evidence="15">
    <location>
        <begin position="918"/>
        <end position="934"/>
    </location>
</feature>
<feature type="compositionally biased region" description="Basic and acidic residues" evidence="15">
    <location>
        <begin position="7"/>
        <end position="38"/>
    </location>
</feature>
<keyword evidence="4 19" id="KW-0808">Transferase</keyword>
<evidence type="ECO:0000259" key="16">
    <source>
        <dbReference type="PROSITE" id="PS50102"/>
    </source>
</evidence>
<comment type="catalytic activity">
    <reaction evidence="13">
        <text>N(6),N(6)-dimethyl-L-lysyl(4)-[histone H3] + S-adenosyl-L-methionine = N(6),N(6),N(6)-trimethyl-L-lysyl(4)-[histone H3] + S-adenosyl-L-homocysteine + H(+)</text>
        <dbReference type="Rhea" id="RHEA:60272"/>
        <dbReference type="Rhea" id="RHEA-COMP:15537"/>
        <dbReference type="Rhea" id="RHEA-COMP:15540"/>
        <dbReference type="ChEBI" id="CHEBI:15378"/>
        <dbReference type="ChEBI" id="CHEBI:57856"/>
        <dbReference type="ChEBI" id="CHEBI:59789"/>
        <dbReference type="ChEBI" id="CHEBI:61961"/>
        <dbReference type="ChEBI" id="CHEBI:61976"/>
    </reaction>
</comment>
<dbReference type="Gene3D" id="2.170.270.10">
    <property type="entry name" value="SET domain"/>
    <property type="match status" value="1"/>
</dbReference>
<evidence type="ECO:0000259" key="17">
    <source>
        <dbReference type="PROSITE" id="PS50280"/>
    </source>
</evidence>
<dbReference type="Gene3D" id="3.30.70.330">
    <property type="match status" value="1"/>
</dbReference>
<evidence type="ECO:0000256" key="13">
    <source>
        <dbReference type="ARBA" id="ARBA00049129"/>
    </source>
</evidence>
<evidence type="ECO:0000256" key="2">
    <source>
        <dbReference type="ARBA" id="ARBA00012182"/>
    </source>
</evidence>
<protein>
    <recommendedName>
        <fullName evidence="2">[histone H3]-lysine(4) N-trimethyltransferase</fullName>
        <ecNumber evidence="2">2.1.1.354</ecNumber>
    </recommendedName>
</protein>
<feature type="compositionally biased region" description="Polar residues" evidence="15">
    <location>
        <begin position="315"/>
        <end position="347"/>
    </location>
</feature>
<dbReference type="GO" id="GO:0003723">
    <property type="term" value="F:RNA binding"/>
    <property type="evidence" value="ECO:0007669"/>
    <property type="project" value="UniProtKB-UniRule"/>
</dbReference>
<feature type="region of interest" description="Disordered" evidence="15">
    <location>
        <begin position="437"/>
        <end position="499"/>
    </location>
</feature>
<feature type="compositionally biased region" description="Basic and acidic residues" evidence="15">
    <location>
        <begin position="947"/>
        <end position="961"/>
    </location>
</feature>
<dbReference type="InterPro" id="IPR037841">
    <property type="entry name" value="SET_SETD1A/B"/>
</dbReference>
<evidence type="ECO:0000256" key="1">
    <source>
        <dbReference type="ARBA" id="ARBA00004123"/>
    </source>
</evidence>
<dbReference type="PROSITE" id="PS50280">
    <property type="entry name" value="SET"/>
    <property type="match status" value="1"/>
</dbReference>
<comment type="catalytic activity">
    <reaction evidence="12">
        <text>N(6)-methyl-L-lysyl(4)-[histone H3] + S-adenosyl-L-methionine = N(6),N(6)-dimethyl-L-lysyl(4)-[histone H3] + S-adenosyl-L-homocysteine + H(+)</text>
        <dbReference type="Rhea" id="RHEA:60268"/>
        <dbReference type="Rhea" id="RHEA-COMP:15540"/>
        <dbReference type="Rhea" id="RHEA-COMP:15543"/>
        <dbReference type="ChEBI" id="CHEBI:15378"/>
        <dbReference type="ChEBI" id="CHEBI:57856"/>
        <dbReference type="ChEBI" id="CHEBI:59789"/>
        <dbReference type="ChEBI" id="CHEBI:61929"/>
        <dbReference type="ChEBI" id="CHEBI:61976"/>
    </reaction>
</comment>
<evidence type="ECO:0000256" key="15">
    <source>
        <dbReference type="SAM" id="MobiDB-lite"/>
    </source>
</evidence>
<dbReference type="InterPro" id="IPR046341">
    <property type="entry name" value="SET_dom_sf"/>
</dbReference>
<feature type="region of interest" description="Disordered" evidence="15">
    <location>
        <begin position="985"/>
        <end position="1032"/>
    </location>
</feature>
<dbReference type="SMART" id="SM00508">
    <property type="entry name" value="PostSET"/>
    <property type="match status" value="1"/>
</dbReference>
<feature type="domain" description="SET" evidence="17">
    <location>
        <begin position="1264"/>
        <end position="1381"/>
    </location>
</feature>
<dbReference type="Pfam" id="PF11764">
    <property type="entry name" value="N-SET"/>
    <property type="match status" value="1"/>
</dbReference>
<evidence type="ECO:0000256" key="3">
    <source>
        <dbReference type="ARBA" id="ARBA00022603"/>
    </source>
</evidence>
<organism evidence="19">
    <name type="scientific">Hydra vulgaris</name>
    <name type="common">Hydra</name>
    <name type="synonym">Hydra attenuata</name>
    <dbReference type="NCBI Taxonomy" id="6087"/>
    <lineage>
        <taxon>Eukaryota</taxon>
        <taxon>Metazoa</taxon>
        <taxon>Cnidaria</taxon>
        <taxon>Hydrozoa</taxon>
        <taxon>Hydroidolina</taxon>
        <taxon>Anthoathecata</taxon>
        <taxon>Aplanulata</taxon>
        <taxon>Hydridae</taxon>
        <taxon>Hydra</taxon>
    </lineage>
</organism>
<dbReference type="SUPFAM" id="SSF54928">
    <property type="entry name" value="RNA-binding domain, RBD"/>
    <property type="match status" value="1"/>
</dbReference>
<dbReference type="EMBL" id="HAAD01000317">
    <property type="protein sequence ID" value="CDG66549.1"/>
    <property type="molecule type" value="mRNA"/>
</dbReference>
<dbReference type="SMART" id="SM01291">
    <property type="entry name" value="N-SET"/>
    <property type="match status" value="1"/>
</dbReference>
<evidence type="ECO:0000256" key="14">
    <source>
        <dbReference type="PROSITE-ProRule" id="PRU00176"/>
    </source>
</evidence>
<dbReference type="SMART" id="SM00317">
    <property type="entry name" value="SET"/>
    <property type="match status" value="1"/>
</dbReference>
<dbReference type="Pfam" id="PF00856">
    <property type="entry name" value="SET"/>
    <property type="match status" value="1"/>
</dbReference>
<evidence type="ECO:0000256" key="12">
    <source>
        <dbReference type="ARBA" id="ARBA00047583"/>
    </source>
</evidence>
<feature type="compositionally biased region" description="Acidic residues" evidence="15">
    <location>
        <begin position="935"/>
        <end position="946"/>
    </location>
</feature>
<feature type="region of interest" description="Disordered" evidence="15">
    <location>
        <begin position="315"/>
        <end position="406"/>
    </location>
</feature>
<keyword evidence="10" id="KW-0539">Nucleus</keyword>
<evidence type="ECO:0000256" key="6">
    <source>
        <dbReference type="ARBA" id="ARBA00022853"/>
    </source>
</evidence>
<dbReference type="GO" id="GO:0032259">
    <property type="term" value="P:methylation"/>
    <property type="evidence" value="ECO:0007669"/>
    <property type="project" value="UniProtKB-KW"/>
</dbReference>
<feature type="region of interest" description="Disordered" evidence="15">
    <location>
        <begin position="892"/>
        <end position="972"/>
    </location>
</feature>
<dbReference type="CDD" id="cd19169">
    <property type="entry name" value="SET_SETD1"/>
    <property type="match status" value="1"/>
</dbReference>